<organism evidence="1 2">
    <name type="scientific">Cordyceps confragosa</name>
    <name type="common">Lecanicillium lecanii</name>
    <dbReference type="NCBI Taxonomy" id="2714763"/>
    <lineage>
        <taxon>Eukaryota</taxon>
        <taxon>Fungi</taxon>
        <taxon>Dikarya</taxon>
        <taxon>Ascomycota</taxon>
        <taxon>Pezizomycotina</taxon>
        <taxon>Sordariomycetes</taxon>
        <taxon>Hypocreomycetidae</taxon>
        <taxon>Hypocreales</taxon>
        <taxon>Cordycipitaceae</taxon>
        <taxon>Akanthomyces</taxon>
    </lineage>
</organism>
<reference evidence="1 2" key="1">
    <citation type="submission" date="2016-03" db="EMBL/GenBank/DDBJ databases">
        <title>Fine-scale spatial genetic structure of a fungal parasite of coffee scale insects.</title>
        <authorList>
            <person name="Jackson D."/>
            <person name="Zemenick K.A."/>
            <person name="Malloure B."/>
            <person name="Quandt C.A."/>
            <person name="James T.Y."/>
        </authorList>
    </citation>
    <scope>NUCLEOTIDE SEQUENCE [LARGE SCALE GENOMIC DNA]</scope>
    <source>
        <strain evidence="1 2">UM487</strain>
    </source>
</reference>
<sequence>MYPIDGSEGYPRTTPMKVIVCGFPRTGTMSTLTAYTPSLLTDTNVLETGTHAALQMLGFNRTHHMIYVVTDTENREMREWTRALRAKYRNSGTFTKLD</sequence>
<dbReference type="OrthoDB" id="408152at2759"/>
<dbReference type="InterPro" id="IPR040632">
    <property type="entry name" value="Sulfotransfer_4"/>
</dbReference>
<evidence type="ECO:0000313" key="2">
    <source>
        <dbReference type="Proteomes" id="UP000243081"/>
    </source>
</evidence>
<dbReference type="AlphaFoldDB" id="A0A179IGU1"/>
<keyword evidence="2" id="KW-1185">Reference proteome</keyword>
<dbReference type="Proteomes" id="UP000243081">
    <property type="component" value="Unassembled WGS sequence"/>
</dbReference>
<dbReference type="Gene3D" id="3.40.50.300">
    <property type="entry name" value="P-loop containing nucleotide triphosphate hydrolases"/>
    <property type="match status" value="1"/>
</dbReference>
<gene>
    <name evidence="1" type="ORF">LLEC1_00609</name>
</gene>
<dbReference type="Pfam" id="PF17784">
    <property type="entry name" value="Sulfotransfer_4"/>
    <property type="match status" value="1"/>
</dbReference>
<dbReference type="EMBL" id="LUKN01001463">
    <property type="protein sequence ID" value="OAR00929.1"/>
    <property type="molecule type" value="Genomic_DNA"/>
</dbReference>
<dbReference type="InterPro" id="IPR027417">
    <property type="entry name" value="P-loop_NTPase"/>
</dbReference>
<evidence type="ECO:0000313" key="1">
    <source>
        <dbReference type="EMBL" id="OAR00929.1"/>
    </source>
</evidence>
<name>A0A179IGU1_CORDF</name>
<proteinExistence type="predicted"/>
<comment type="caution">
    <text evidence="1">The sequence shown here is derived from an EMBL/GenBank/DDBJ whole genome shotgun (WGS) entry which is preliminary data.</text>
</comment>
<protein>
    <submittedName>
        <fullName evidence="1">Uncharacterized protein</fullName>
    </submittedName>
</protein>
<accession>A0A179IGU1</accession>